<name>A0A9N7YWW6_PLEPL</name>
<dbReference type="Proteomes" id="UP001153269">
    <property type="component" value="Unassembled WGS sequence"/>
</dbReference>
<accession>A0A9N7YWW6</accession>
<reference evidence="2" key="1">
    <citation type="submission" date="2020-03" db="EMBL/GenBank/DDBJ databases">
        <authorList>
            <person name="Weist P."/>
        </authorList>
    </citation>
    <scope>NUCLEOTIDE SEQUENCE</scope>
</reference>
<evidence type="ECO:0000313" key="2">
    <source>
        <dbReference type="EMBL" id="CAB1441424.1"/>
    </source>
</evidence>
<feature type="compositionally biased region" description="Polar residues" evidence="1">
    <location>
        <begin position="38"/>
        <end position="51"/>
    </location>
</feature>
<proteinExistence type="predicted"/>
<feature type="compositionally biased region" description="Basic and acidic residues" evidence="1">
    <location>
        <begin position="53"/>
        <end position="75"/>
    </location>
</feature>
<dbReference type="AlphaFoldDB" id="A0A9N7YWW6"/>
<feature type="region of interest" description="Disordered" evidence="1">
    <location>
        <begin position="37"/>
        <end position="90"/>
    </location>
</feature>
<evidence type="ECO:0000256" key="1">
    <source>
        <dbReference type="SAM" id="MobiDB-lite"/>
    </source>
</evidence>
<organism evidence="2 3">
    <name type="scientific">Pleuronectes platessa</name>
    <name type="common">European plaice</name>
    <dbReference type="NCBI Taxonomy" id="8262"/>
    <lineage>
        <taxon>Eukaryota</taxon>
        <taxon>Metazoa</taxon>
        <taxon>Chordata</taxon>
        <taxon>Craniata</taxon>
        <taxon>Vertebrata</taxon>
        <taxon>Euteleostomi</taxon>
        <taxon>Actinopterygii</taxon>
        <taxon>Neopterygii</taxon>
        <taxon>Teleostei</taxon>
        <taxon>Neoteleostei</taxon>
        <taxon>Acanthomorphata</taxon>
        <taxon>Carangaria</taxon>
        <taxon>Pleuronectiformes</taxon>
        <taxon>Pleuronectoidei</taxon>
        <taxon>Pleuronectidae</taxon>
        <taxon>Pleuronectes</taxon>
    </lineage>
</organism>
<evidence type="ECO:0000313" key="3">
    <source>
        <dbReference type="Proteomes" id="UP001153269"/>
    </source>
</evidence>
<protein>
    <submittedName>
        <fullName evidence="2">Uncharacterized protein</fullName>
    </submittedName>
</protein>
<dbReference type="EMBL" id="CADEAL010002646">
    <property type="protein sequence ID" value="CAB1441424.1"/>
    <property type="molecule type" value="Genomic_DNA"/>
</dbReference>
<gene>
    <name evidence="2" type="ORF">PLEPLA_LOCUS29197</name>
</gene>
<comment type="caution">
    <text evidence="2">The sequence shown here is derived from an EMBL/GenBank/DDBJ whole genome shotgun (WGS) entry which is preliminary data.</text>
</comment>
<keyword evidence="3" id="KW-1185">Reference proteome</keyword>
<sequence>MRAVRRTVEELFDGSTTVAHNLVSALERLESKIHLFSPTHTFHSKTSNPSRAGQKERRGAGNRGPEQKEVERPREAAPLPAPLRRNIRSQADRDWPSRVLLIAMARPRCGDAETDQLPTPNPALNHGSFLPASRGLLPVCSVTHC</sequence>